<protein>
    <submittedName>
        <fullName evidence="3">Uncharacterized protein</fullName>
    </submittedName>
</protein>
<evidence type="ECO:0000313" key="4">
    <source>
        <dbReference type="Proteomes" id="UP001154282"/>
    </source>
</evidence>
<feature type="coiled-coil region" evidence="1">
    <location>
        <begin position="811"/>
        <end position="1045"/>
    </location>
</feature>
<evidence type="ECO:0000256" key="1">
    <source>
        <dbReference type="SAM" id="Coils"/>
    </source>
</evidence>
<keyword evidence="1" id="KW-0175">Coiled coil</keyword>
<dbReference type="EMBL" id="CAMGYJ010000005">
    <property type="protein sequence ID" value="CAI0426027.1"/>
    <property type="molecule type" value="Genomic_DNA"/>
</dbReference>
<comment type="caution">
    <text evidence="3">The sequence shown here is derived from an EMBL/GenBank/DDBJ whole genome shotgun (WGS) entry which is preliminary data.</text>
</comment>
<feature type="coiled-coil region" evidence="1">
    <location>
        <begin position="1342"/>
        <end position="1493"/>
    </location>
</feature>
<proteinExistence type="predicted"/>
<organism evidence="3 4">
    <name type="scientific">Linum tenue</name>
    <dbReference type="NCBI Taxonomy" id="586396"/>
    <lineage>
        <taxon>Eukaryota</taxon>
        <taxon>Viridiplantae</taxon>
        <taxon>Streptophyta</taxon>
        <taxon>Embryophyta</taxon>
        <taxon>Tracheophyta</taxon>
        <taxon>Spermatophyta</taxon>
        <taxon>Magnoliopsida</taxon>
        <taxon>eudicotyledons</taxon>
        <taxon>Gunneridae</taxon>
        <taxon>Pentapetalae</taxon>
        <taxon>rosids</taxon>
        <taxon>fabids</taxon>
        <taxon>Malpighiales</taxon>
        <taxon>Linaceae</taxon>
        <taxon>Linum</taxon>
    </lineage>
</organism>
<keyword evidence="4" id="KW-1185">Reference proteome</keyword>
<feature type="coiled-coil region" evidence="1">
    <location>
        <begin position="512"/>
        <end position="550"/>
    </location>
</feature>
<feature type="coiled-coil region" evidence="1">
    <location>
        <begin position="283"/>
        <end position="407"/>
    </location>
</feature>
<feature type="compositionally biased region" description="Acidic residues" evidence="2">
    <location>
        <begin position="70"/>
        <end position="91"/>
    </location>
</feature>
<dbReference type="PANTHER" id="PTHR43939">
    <property type="entry name" value="COILED-COIL DOMAIN-CONTAINING PROTEIN 158"/>
    <property type="match status" value="1"/>
</dbReference>
<accession>A0AAV0KUU5</accession>
<reference evidence="3" key="1">
    <citation type="submission" date="2022-08" db="EMBL/GenBank/DDBJ databases">
        <authorList>
            <person name="Gutierrez-Valencia J."/>
        </authorList>
    </citation>
    <scope>NUCLEOTIDE SEQUENCE</scope>
</reference>
<feature type="region of interest" description="Disordered" evidence="2">
    <location>
        <begin position="1"/>
        <end position="98"/>
    </location>
</feature>
<gene>
    <name evidence="3" type="ORF">LITE_LOCUS20615</name>
</gene>
<feature type="coiled-coil region" evidence="1">
    <location>
        <begin position="166"/>
        <end position="200"/>
    </location>
</feature>
<dbReference type="Proteomes" id="UP001154282">
    <property type="component" value="Unassembled WGS sequence"/>
</dbReference>
<dbReference type="PANTHER" id="PTHR43939:SF68">
    <property type="entry name" value="CENTROSOMAL PROTEIN OF 290 KDA-LIKE"/>
    <property type="match status" value="1"/>
</dbReference>
<sequence>MSGSISDDDGVIKPFTAEQEQDDGGGAVSPEIPADQGGRGSVSIPHAESREDMFVDANDVIAQEVQSQESENESELKDEDEGEGEGEDESSTSEGLVQGLSAKLDKALVEKEGIEKELKKEREICAREVAGLREQLKGLADGWSADGEVGTDSSLPEMINECSQFVKVALAQKLQAEKNMNELQQQIEDLNLKAQGVQDVEGVVDRMMSSLATVVNPGELLDYSVIGKAAYVERSASLLMEQYAWILYEIDQFRHSMAEAGSNIEPQGDYAWGSLFATAKAEFLEIKRREVEMMENIARLEDESRKLAEEVQQAKDASEVVKAELEREKTRCANTKEKLSMAVTKGKALVQQRDSLKQSLAEKGSELEKCLKELQEKTSAVEAAEHCKEELAKCENLAASLQELLSQRNVVLESFEYLQSMDLEGKLRWIVKILSEKMAMFDNIEEILSQTSVPDELKTEGVTVRLKWLLDLVISLKEILSLKDNILGDFEQTLAKISIPDEVQSEEPIGRLKWLVEVNQKLEDEIAKANETAQDEIDRLTASLAAEIQEKEYLKTELDGLTGKHEEMVEKECRVLSERDEMVKMLVNGSGVDIDGLEGSYHSFSDVSFLIARCLDKMKEKNSASFAVSPADVEFFDKMQSGLYIRDQELMLCKTLIEDDERARSDLLTSLRLASKELEALRGENESMTNDLNRSEEKSSLLREKLSLAVKKGKGLVQDRENLKLLLDEKKSEIEKLNLEIKRLSADLAQVEKLEADLVAAKDQRDKFEQLLLESNNSLQKVMESVDHITLPVESTFQDPIGKMKFFADYLSECQLAKDHLEEEVDRMNEESSVLASKLADAQRNLKSAEDALSSAENHILELTAEKKNVELDWQKALEEVKSRTSEFTEASAAKISLEDALSLAENNIAVLVKEREEALISKAAVETEFEKVKEEVDIQAGKLTDAYKSLKSLEDTLSEAETKMALLTEENNSFQAGRVDLENELRKMKDETAGKLDDSSLTIKSLEDALSKATLDIASLKDDKRIAEQEVSTLNSKLNACMDELSGTSGSLASKSVELVRHLTDLQMLTRNDELLSVIRDRFEKQFQNLNNMDLMLKDMNRFCAKVDSQMLHIHPIMDDSHSNIAFPYDIGSTTLSAEMENGDVDSADLDNVSLYFKKFSDGLQLRNKIVAENFEGLSSFIDEFVESLVSKLRSTKDVVTVTFERMESMKQKMMDLEIKKEEQDGALTSLEKEREVLLSACINATRELQIELVNSLLDLKSVPELEKLNHLIQSVNEESYDAGQTEPIVEAQNLLLAARKVRNHMKVFESTSTVAAAVIEDLENKVTANAGTSESILRERDFFQSRVVELESEVEGLQNSCQQLGSELGDHVNIVREKDLLQSRVAELEDDVEGKENLCQQLKARLGDYESLLNERELLESRSMELQAEVEASQKACQQLSLKLVDHESIVRERDLLQSRVAKLESELGDYNNLEEKLKENEAKLSTLQSNISTKEQGKAEDPLISTSELRTLFDKISSIEILNSELEVGGAVGSSHSSVDVNKLFYIVDSVSRLYNEINVLASEKDQLQTSLSQQILEVELLKEDVRAHSRNQEDVEVMKGEISEMTAGLERVINALGGNEVVAAADPNPVGPGRLLQQLEKQANGLLSEAENSKSHALELGNRLLESQKVVDELSTRLKMLEDSVQSRSAQPEIFQERSIMFEGSSRPSGSEISEVDDASSVGKNPSPPVPKAAHVRTTRKGSTDHLAISIDSELATLINKEETDEDKGHLFKSLNTSGLIPKQGKSLADRVDGIWVSGGRNLMSRPRARLGLIAYWLLLHVWVLATIV</sequence>
<feature type="coiled-coil region" evidence="1">
    <location>
        <begin position="671"/>
        <end position="771"/>
    </location>
</feature>
<feature type="coiled-coil region" evidence="1">
    <location>
        <begin position="1208"/>
        <end position="1235"/>
    </location>
</feature>
<feature type="region of interest" description="Disordered" evidence="2">
    <location>
        <begin position="1701"/>
        <end position="1745"/>
    </location>
</feature>
<evidence type="ECO:0000313" key="3">
    <source>
        <dbReference type="EMBL" id="CAI0426027.1"/>
    </source>
</evidence>
<name>A0AAV0KUU5_9ROSI</name>
<evidence type="ECO:0000256" key="2">
    <source>
        <dbReference type="SAM" id="MobiDB-lite"/>
    </source>
</evidence>